<dbReference type="SUPFAM" id="SSF52540">
    <property type="entry name" value="P-loop containing nucleoside triphosphate hydrolases"/>
    <property type="match status" value="1"/>
</dbReference>
<dbReference type="STRING" id="207559.Dde_2609"/>
<dbReference type="Gene3D" id="3.40.50.300">
    <property type="entry name" value="P-loop containing nucleotide triphosphate hydrolases"/>
    <property type="match status" value="1"/>
</dbReference>
<dbReference type="Proteomes" id="UP000002710">
    <property type="component" value="Chromosome"/>
</dbReference>
<comment type="pathway">
    <text evidence="7">Metabolic intermediate biosynthesis; chorismate biosynthesis; chorismate from D-erythrose 4-phosphate and phosphoenolpyruvate: step 5/7.</text>
</comment>
<feature type="binding site" evidence="7">
    <location>
        <position position="48"/>
    </location>
    <ligand>
        <name>substrate</name>
    </ligand>
</feature>
<dbReference type="KEGG" id="dde:Dde_2609"/>
<comment type="subunit">
    <text evidence="7">Monomer.</text>
</comment>
<comment type="function">
    <text evidence="7">Catalyzes the specific phosphorylation of the 3-hydroxyl group of shikimic acid using ATP as a cosubstrate.</text>
</comment>
<dbReference type="AlphaFoldDB" id="Q30Y41"/>
<dbReference type="PANTHER" id="PTHR21087">
    <property type="entry name" value="SHIKIMATE KINASE"/>
    <property type="match status" value="1"/>
</dbReference>
<reference evidence="8 9" key="1">
    <citation type="journal article" date="2011" name="J. Bacteriol.">
        <title>Complete genome sequence and updated annotation of Desulfovibrio alaskensis G20.</title>
        <authorList>
            <person name="Hauser L.J."/>
            <person name="Land M.L."/>
            <person name="Brown S.D."/>
            <person name="Larimer F."/>
            <person name="Keller K.L."/>
            <person name="Rapp-Giles B.J."/>
            <person name="Price M.N."/>
            <person name="Lin M."/>
            <person name="Bruce D.C."/>
            <person name="Detter J.C."/>
            <person name="Tapia R."/>
            <person name="Han C.S."/>
            <person name="Goodwin L.A."/>
            <person name="Cheng J.F."/>
            <person name="Pitluck S."/>
            <person name="Copeland A."/>
            <person name="Lucas S."/>
            <person name="Nolan M."/>
            <person name="Lapidus A.L."/>
            <person name="Palumbo A.V."/>
            <person name="Wall J.D."/>
        </authorList>
    </citation>
    <scope>NUCLEOTIDE SEQUENCE [LARGE SCALE GENOMIC DNA]</scope>
    <source>
        <strain evidence="9">ATCC BAA 1058 / DSM 17464 / G20</strain>
    </source>
</reference>
<dbReference type="Pfam" id="PF01202">
    <property type="entry name" value="SKI"/>
    <property type="match status" value="1"/>
</dbReference>
<feature type="binding site" evidence="7">
    <location>
        <begin position="26"/>
        <end position="31"/>
    </location>
    <ligand>
        <name>ATP</name>
        <dbReference type="ChEBI" id="CHEBI:30616"/>
    </ligand>
</feature>
<evidence type="ECO:0000256" key="2">
    <source>
        <dbReference type="ARBA" id="ARBA00022679"/>
    </source>
</evidence>
<evidence type="ECO:0000256" key="7">
    <source>
        <dbReference type="HAMAP-Rule" id="MF_00109"/>
    </source>
</evidence>
<organism evidence="8 9">
    <name type="scientific">Oleidesulfovibrio alaskensis (strain ATCC BAA-1058 / DSM 17464 / G20)</name>
    <name type="common">Desulfovibrio alaskensis</name>
    <dbReference type="NCBI Taxonomy" id="207559"/>
    <lineage>
        <taxon>Bacteria</taxon>
        <taxon>Pseudomonadati</taxon>
        <taxon>Thermodesulfobacteriota</taxon>
        <taxon>Desulfovibrionia</taxon>
        <taxon>Desulfovibrionales</taxon>
        <taxon>Desulfovibrionaceae</taxon>
        <taxon>Oleidesulfovibrio</taxon>
    </lineage>
</organism>
<dbReference type="NCBIfam" id="NF040667">
    <property type="entry name" value="hom_kin_desulfo"/>
    <property type="match status" value="1"/>
</dbReference>
<keyword evidence="9" id="KW-1185">Reference proteome</keyword>
<dbReference type="InterPro" id="IPR000623">
    <property type="entry name" value="Shikimate_kinase/TSH1"/>
</dbReference>
<dbReference type="GO" id="GO:0004765">
    <property type="term" value="F:shikimate kinase activity"/>
    <property type="evidence" value="ECO:0007669"/>
    <property type="project" value="UniProtKB-UniRule"/>
</dbReference>
<gene>
    <name evidence="7" type="primary">aroK</name>
    <name evidence="8" type="ordered locus">Dde_2609</name>
</gene>
<evidence type="ECO:0000313" key="9">
    <source>
        <dbReference type="Proteomes" id="UP000002710"/>
    </source>
</evidence>
<keyword evidence="1 7" id="KW-0028">Amino-acid biosynthesis</keyword>
<dbReference type="GO" id="GO:0005524">
    <property type="term" value="F:ATP binding"/>
    <property type="evidence" value="ECO:0007669"/>
    <property type="project" value="UniProtKB-UniRule"/>
</dbReference>
<evidence type="ECO:0000313" key="8">
    <source>
        <dbReference type="EMBL" id="ABB39405.1"/>
    </source>
</evidence>
<dbReference type="EMBL" id="CP000112">
    <property type="protein sequence ID" value="ABB39405.1"/>
    <property type="molecule type" value="Genomic_DNA"/>
</dbReference>
<dbReference type="InterPro" id="IPR027417">
    <property type="entry name" value="P-loop_NTPase"/>
</dbReference>
<dbReference type="GO" id="GO:0009423">
    <property type="term" value="P:chorismate biosynthetic process"/>
    <property type="evidence" value="ECO:0007669"/>
    <property type="project" value="UniProtKB-UniRule"/>
</dbReference>
<comment type="catalytic activity">
    <reaction evidence="7">
        <text>shikimate + ATP = 3-phosphoshikimate + ADP + H(+)</text>
        <dbReference type="Rhea" id="RHEA:13121"/>
        <dbReference type="ChEBI" id="CHEBI:15378"/>
        <dbReference type="ChEBI" id="CHEBI:30616"/>
        <dbReference type="ChEBI" id="CHEBI:36208"/>
        <dbReference type="ChEBI" id="CHEBI:145989"/>
        <dbReference type="ChEBI" id="CHEBI:456216"/>
        <dbReference type="EC" id="2.7.1.71"/>
    </reaction>
</comment>
<dbReference type="HAMAP" id="MF_00109">
    <property type="entry name" value="Shikimate_kinase"/>
    <property type="match status" value="1"/>
</dbReference>
<dbReference type="GO" id="GO:0008652">
    <property type="term" value="P:amino acid biosynthetic process"/>
    <property type="evidence" value="ECO:0007669"/>
    <property type="project" value="UniProtKB-KW"/>
</dbReference>
<dbReference type="RefSeq" id="WP_011368444.1">
    <property type="nucleotide sequence ID" value="NC_007519.1"/>
</dbReference>
<comment type="subcellular location">
    <subcellularLocation>
        <location evidence="7">Cytoplasm</location>
    </subcellularLocation>
</comment>
<evidence type="ECO:0000256" key="4">
    <source>
        <dbReference type="ARBA" id="ARBA00022777"/>
    </source>
</evidence>
<keyword evidence="3 7" id="KW-0547">Nucleotide-binding</keyword>
<dbReference type="InterPro" id="IPR031322">
    <property type="entry name" value="Shikimate/glucono_kinase"/>
</dbReference>
<evidence type="ECO:0000256" key="6">
    <source>
        <dbReference type="ARBA" id="ARBA00023141"/>
    </source>
</evidence>
<dbReference type="CDD" id="cd00464">
    <property type="entry name" value="SK"/>
    <property type="match status" value="1"/>
</dbReference>
<evidence type="ECO:0000256" key="5">
    <source>
        <dbReference type="ARBA" id="ARBA00022840"/>
    </source>
</evidence>
<dbReference type="EC" id="2.7.1.71" evidence="7"/>
<comment type="cofactor">
    <cofactor evidence="7">
        <name>Mg(2+)</name>
        <dbReference type="ChEBI" id="CHEBI:18420"/>
    </cofactor>
    <text evidence="7">Binds 1 Mg(2+) ion per subunit.</text>
</comment>
<keyword evidence="7" id="KW-0963">Cytoplasm</keyword>
<keyword evidence="7" id="KW-0460">Magnesium</keyword>
<dbReference type="GO" id="GO:0000287">
    <property type="term" value="F:magnesium ion binding"/>
    <property type="evidence" value="ECO:0007669"/>
    <property type="project" value="UniProtKB-UniRule"/>
</dbReference>
<dbReference type="PANTHER" id="PTHR21087:SF16">
    <property type="entry name" value="SHIKIMATE KINASE 1, CHLOROPLASTIC"/>
    <property type="match status" value="1"/>
</dbReference>
<protein>
    <recommendedName>
        <fullName evidence="7">Shikimate kinase</fullName>
        <shortName evidence="7">SK</shortName>
        <ecNumber evidence="7">2.7.1.71</ecNumber>
    </recommendedName>
</protein>
<name>Q30Y41_OLEA2</name>
<keyword evidence="6 7" id="KW-0057">Aromatic amino acid biosynthesis</keyword>
<keyword evidence="4 7" id="KW-0418">Kinase</keyword>
<keyword evidence="7" id="KW-0479">Metal-binding</keyword>
<dbReference type="HOGENOM" id="CLU_057607_4_1_7"/>
<keyword evidence="5 7" id="KW-0067">ATP-binding</keyword>
<feature type="binding site" evidence="7">
    <location>
        <position position="148"/>
    </location>
    <ligand>
        <name>substrate</name>
    </ligand>
</feature>
<evidence type="ECO:0000256" key="3">
    <source>
        <dbReference type="ARBA" id="ARBA00022741"/>
    </source>
</evidence>
<dbReference type="GO" id="GO:0009073">
    <property type="term" value="P:aromatic amino acid family biosynthetic process"/>
    <property type="evidence" value="ECO:0007669"/>
    <property type="project" value="UniProtKB-KW"/>
</dbReference>
<dbReference type="GO" id="GO:0005829">
    <property type="term" value="C:cytosol"/>
    <property type="evidence" value="ECO:0007669"/>
    <property type="project" value="TreeGrafter"/>
</dbReference>
<feature type="binding site" evidence="7">
    <location>
        <position position="93"/>
    </location>
    <ligand>
        <name>substrate</name>
    </ligand>
</feature>
<proteinExistence type="inferred from homology"/>
<comment type="similarity">
    <text evidence="7">Belongs to the shikimate kinase family.</text>
</comment>
<dbReference type="eggNOG" id="COG0703">
    <property type="taxonomic scope" value="Bacteria"/>
</dbReference>
<evidence type="ECO:0000256" key="1">
    <source>
        <dbReference type="ARBA" id="ARBA00022605"/>
    </source>
</evidence>
<dbReference type="PRINTS" id="PR01100">
    <property type="entry name" value="SHIKIMTKNASE"/>
</dbReference>
<sequence>MTQNTYIPRPEPSEQDGCIILIGMAGCGKSTIGAALARHMNWAHMDSDHLIEAHYGTTLQQVADSMDKETFLDVESAVCRRINVRRTVISTGGSVVYRAAGMAHLKSLGPVVYLQVDLPVILERISRNPDRGLAIAPGQTVEDLYNERIALYETYADITVPCTTAGVQECVTAISRLLTELR</sequence>
<feature type="binding site" evidence="7">
    <location>
        <position position="30"/>
    </location>
    <ligand>
        <name>Mg(2+)</name>
        <dbReference type="ChEBI" id="CHEBI:18420"/>
    </ligand>
</feature>
<feature type="binding site" evidence="7">
    <location>
        <position position="131"/>
    </location>
    <ligand>
        <name>ATP</name>
        <dbReference type="ChEBI" id="CHEBI:30616"/>
    </ligand>
</feature>
<accession>Q30Y41</accession>
<dbReference type="UniPathway" id="UPA00053">
    <property type="reaction ID" value="UER00088"/>
</dbReference>
<keyword evidence="2 7" id="KW-0808">Transferase</keyword>
<comment type="caution">
    <text evidence="7">Lacks conserved residue(s) required for the propagation of feature annotation.</text>
</comment>